<organism evidence="1 2">
    <name type="scientific">Batillaria attramentaria</name>
    <dbReference type="NCBI Taxonomy" id="370345"/>
    <lineage>
        <taxon>Eukaryota</taxon>
        <taxon>Metazoa</taxon>
        <taxon>Spiralia</taxon>
        <taxon>Lophotrochozoa</taxon>
        <taxon>Mollusca</taxon>
        <taxon>Gastropoda</taxon>
        <taxon>Caenogastropoda</taxon>
        <taxon>Sorbeoconcha</taxon>
        <taxon>Cerithioidea</taxon>
        <taxon>Batillariidae</taxon>
        <taxon>Batillaria</taxon>
    </lineage>
</organism>
<sequence length="77" mass="8690">MTHCRDVAVSTKLCVVSSEGVFLLVTPFPRQSCVVIASKRVQWRAILHQTVTVPPSFTHAYQVIEEQTCRSAEKFLQ</sequence>
<evidence type="ECO:0000313" key="2">
    <source>
        <dbReference type="Proteomes" id="UP001519460"/>
    </source>
</evidence>
<dbReference type="AlphaFoldDB" id="A0ABD0LP89"/>
<keyword evidence="2" id="KW-1185">Reference proteome</keyword>
<proteinExistence type="predicted"/>
<reference evidence="1 2" key="1">
    <citation type="journal article" date="2023" name="Sci. Data">
        <title>Genome assembly of the Korean intertidal mud-creeper Batillaria attramentaria.</title>
        <authorList>
            <person name="Patra A.K."/>
            <person name="Ho P.T."/>
            <person name="Jun S."/>
            <person name="Lee S.J."/>
            <person name="Kim Y."/>
            <person name="Won Y.J."/>
        </authorList>
    </citation>
    <scope>NUCLEOTIDE SEQUENCE [LARGE SCALE GENOMIC DNA]</scope>
    <source>
        <strain evidence="1">Wonlab-2016</strain>
    </source>
</reference>
<protein>
    <submittedName>
        <fullName evidence="1">Uncharacterized protein</fullName>
    </submittedName>
</protein>
<name>A0ABD0LP89_9CAEN</name>
<gene>
    <name evidence="1" type="ORF">BaRGS_00007551</name>
</gene>
<dbReference type="EMBL" id="JACVVK020000033">
    <property type="protein sequence ID" value="KAK7501066.1"/>
    <property type="molecule type" value="Genomic_DNA"/>
</dbReference>
<evidence type="ECO:0000313" key="1">
    <source>
        <dbReference type="EMBL" id="KAK7501066.1"/>
    </source>
</evidence>
<comment type="caution">
    <text evidence="1">The sequence shown here is derived from an EMBL/GenBank/DDBJ whole genome shotgun (WGS) entry which is preliminary data.</text>
</comment>
<dbReference type="Proteomes" id="UP001519460">
    <property type="component" value="Unassembled WGS sequence"/>
</dbReference>
<accession>A0ABD0LP89</accession>